<reference evidence="2 3" key="1">
    <citation type="submission" date="2011-08" db="EMBL/GenBank/DDBJ databases">
        <authorList>
            <person name="Weinstock G."/>
            <person name="Sodergren E."/>
            <person name="Clifton S."/>
            <person name="Fulton L."/>
            <person name="Fulton B."/>
            <person name="Courtney L."/>
            <person name="Fronick C."/>
            <person name="Harrison M."/>
            <person name="Strong C."/>
            <person name="Farmer C."/>
            <person name="Delahaunty K."/>
            <person name="Markovic C."/>
            <person name="Hall O."/>
            <person name="Minx P."/>
            <person name="Tomlinson C."/>
            <person name="Mitreva M."/>
            <person name="Hou S."/>
            <person name="Chen J."/>
            <person name="Wollam A."/>
            <person name="Pepin K.H."/>
            <person name="Johnson M."/>
            <person name="Bhonagiri V."/>
            <person name="Zhang X."/>
            <person name="Suruliraj S."/>
            <person name="Warren W."/>
            <person name="Chinwalla A."/>
            <person name="Mardis E.R."/>
            <person name="Wilson R.K."/>
        </authorList>
    </citation>
    <scope>NUCLEOTIDE SEQUENCE [LARGE SCALE GENOMIC DNA]</scope>
    <source>
        <strain evidence="2 3">F0432</strain>
    </source>
</reference>
<keyword evidence="1" id="KW-0812">Transmembrane</keyword>
<sequence length="49" mass="5223">MLSIDLQKIIGLGWKALVMFFATTVGVVLGGPLAVGCSICLTRNGWQMI</sequence>
<dbReference type="Proteomes" id="UP000004750">
    <property type="component" value="Unassembled WGS sequence"/>
</dbReference>
<evidence type="ECO:0000313" key="3">
    <source>
        <dbReference type="Proteomes" id="UP000004750"/>
    </source>
</evidence>
<proteinExistence type="predicted"/>
<accession>G9ZE60</accession>
<evidence type="ECO:0000313" key="2">
    <source>
        <dbReference type="EMBL" id="EHM54933.1"/>
    </source>
</evidence>
<keyword evidence="1" id="KW-0472">Membrane</keyword>
<organism evidence="2 3">
    <name type="scientific">Cardiobacterium valvarum F0432</name>
    <dbReference type="NCBI Taxonomy" id="797473"/>
    <lineage>
        <taxon>Bacteria</taxon>
        <taxon>Pseudomonadati</taxon>
        <taxon>Pseudomonadota</taxon>
        <taxon>Gammaproteobacteria</taxon>
        <taxon>Cardiobacteriales</taxon>
        <taxon>Cardiobacteriaceae</taxon>
        <taxon>Cardiobacterium</taxon>
    </lineage>
</organism>
<feature type="transmembrane region" description="Helical" evidence="1">
    <location>
        <begin position="12"/>
        <end position="35"/>
    </location>
</feature>
<dbReference type="HOGENOM" id="CLU_3133675_0_0_6"/>
<comment type="caution">
    <text evidence="2">The sequence shown here is derived from an EMBL/GenBank/DDBJ whole genome shotgun (WGS) entry which is preliminary data.</text>
</comment>
<gene>
    <name evidence="2" type="ORF">HMPREF9080_01044</name>
</gene>
<evidence type="ECO:0000256" key="1">
    <source>
        <dbReference type="SAM" id="Phobius"/>
    </source>
</evidence>
<protein>
    <submittedName>
        <fullName evidence="2">Uncharacterized protein</fullName>
    </submittedName>
</protein>
<dbReference type="AlphaFoldDB" id="G9ZE60"/>
<name>G9ZE60_9GAMM</name>
<keyword evidence="1" id="KW-1133">Transmembrane helix</keyword>
<dbReference type="EMBL" id="AGCM01000054">
    <property type="protein sequence ID" value="EHM54933.1"/>
    <property type="molecule type" value="Genomic_DNA"/>
</dbReference>